<dbReference type="InterPro" id="IPR013702">
    <property type="entry name" value="FIST_domain_N"/>
</dbReference>
<accession>A0ABS5DSQ5</accession>
<organism evidence="3 4">
    <name type="scientific">Ideonella paludis</name>
    <dbReference type="NCBI Taxonomy" id="1233411"/>
    <lineage>
        <taxon>Bacteria</taxon>
        <taxon>Pseudomonadati</taxon>
        <taxon>Pseudomonadota</taxon>
        <taxon>Betaproteobacteria</taxon>
        <taxon>Burkholderiales</taxon>
        <taxon>Sphaerotilaceae</taxon>
        <taxon>Ideonella</taxon>
    </lineage>
</organism>
<dbReference type="EMBL" id="JAGQDG010000001">
    <property type="protein sequence ID" value="MBQ0934094.1"/>
    <property type="molecule type" value="Genomic_DNA"/>
</dbReference>
<dbReference type="PANTHER" id="PTHR40252:SF2">
    <property type="entry name" value="BLR0328 PROTEIN"/>
    <property type="match status" value="1"/>
</dbReference>
<dbReference type="PANTHER" id="PTHR40252">
    <property type="entry name" value="BLR0328 PROTEIN"/>
    <property type="match status" value="1"/>
</dbReference>
<dbReference type="Pfam" id="PF10442">
    <property type="entry name" value="FIST_C"/>
    <property type="match status" value="1"/>
</dbReference>
<comment type="caution">
    <text evidence="3">The sequence shown here is derived from an EMBL/GenBank/DDBJ whole genome shotgun (WGS) entry which is preliminary data.</text>
</comment>
<feature type="domain" description="FIST C-domain" evidence="2">
    <location>
        <begin position="223"/>
        <end position="362"/>
    </location>
</feature>
<evidence type="ECO:0000313" key="4">
    <source>
        <dbReference type="Proteomes" id="UP000672097"/>
    </source>
</evidence>
<evidence type="ECO:0000313" key="3">
    <source>
        <dbReference type="EMBL" id="MBQ0934094.1"/>
    </source>
</evidence>
<dbReference type="Pfam" id="PF08495">
    <property type="entry name" value="FIST"/>
    <property type="match status" value="1"/>
</dbReference>
<reference evidence="3 4" key="1">
    <citation type="submission" date="2021-04" db="EMBL/GenBank/DDBJ databases">
        <title>The genome sequence of type strain Ideonella paludis KCTC 32238.</title>
        <authorList>
            <person name="Liu Y."/>
        </authorList>
    </citation>
    <scope>NUCLEOTIDE SEQUENCE [LARGE SCALE GENOMIC DNA]</scope>
    <source>
        <strain evidence="3 4">KCTC 32238</strain>
    </source>
</reference>
<keyword evidence="4" id="KW-1185">Reference proteome</keyword>
<feature type="domain" description="FIST" evidence="1">
    <location>
        <begin position="26"/>
        <end position="222"/>
    </location>
</feature>
<proteinExistence type="predicted"/>
<dbReference type="SMART" id="SM00897">
    <property type="entry name" value="FIST"/>
    <property type="match status" value="1"/>
</dbReference>
<dbReference type="SMART" id="SM01204">
    <property type="entry name" value="FIST_C"/>
    <property type="match status" value="1"/>
</dbReference>
<dbReference type="InterPro" id="IPR019494">
    <property type="entry name" value="FIST_C"/>
</dbReference>
<dbReference type="Proteomes" id="UP000672097">
    <property type="component" value="Unassembled WGS sequence"/>
</dbReference>
<dbReference type="RefSeq" id="WP_210805640.1">
    <property type="nucleotide sequence ID" value="NZ_JAGQDG010000001.1"/>
</dbReference>
<gene>
    <name evidence="3" type="ORF">KAK11_02055</name>
</gene>
<evidence type="ECO:0000259" key="1">
    <source>
        <dbReference type="SMART" id="SM00897"/>
    </source>
</evidence>
<evidence type="ECO:0000259" key="2">
    <source>
        <dbReference type="SMART" id="SM01204"/>
    </source>
</evidence>
<name>A0ABS5DSQ5_9BURK</name>
<protein>
    <submittedName>
        <fullName evidence="3">FIST C-terminal domain-containing protein</fullName>
    </submittedName>
</protein>
<sequence length="388" mass="40635">MQVAQLNVSPQERPTAAALRGLMAESPDLVLLFGDAALLHDAAWLSTLRETWPTASLAGCSTAGQIQGETVHAHGGVLTAVRFEQAQVQVARVPLNGLEGSRDAGKALARTLTAQADTAPRGVIVLAQGVNINGSCLIEGLQSGLPAQVVVAGGLAGDDGAFARTWVLSEEGPSAEHVVGIGLYGESLCFGQAAYGGWKPFGMARRATRVDGSRLYELDGEPALELYRRYLGDHAQDLPASGLLFPFEVLDEQLQPTGLVRTILGIDAESGSLTLAGDLPHHSMLRLMYASTDALVDGAQTAAEHVHQALPAPAELALLVSCVGRKLVMGERVEEELEAVHGSLGHQAALAGFYSYGEIAPLGHDASSICSLNNQTMTILGLCERPVA</sequence>